<dbReference type="AlphaFoldDB" id="A0AAE1CVA9"/>
<reference evidence="7" key="1">
    <citation type="journal article" date="2023" name="G3 (Bethesda)">
        <title>A reference genome for the long-term kleptoplast-retaining sea slug Elysia crispata morphotype clarki.</title>
        <authorList>
            <person name="Eastman K.E."/>
            <person name="Pendleton A.L."/>
            <person name="Shaikh M.A."/>
            <person name="Suttiyut T."/>
            <person name="Ogas R."/>
            <person name="Tomko P."/>
            <person name="Gavelis G."/>
            <person name="Widhalm J.R."/>
            <person name="Wisecaver J.H."/>
        </authorList>
    </citation>
    <scope>NUCLEOTIDE SEQUENCE</scope>
    <source>
        <strain evidence="7">ECLA1</strain>
    </source>
</reference>
<accession>A0AAE1CVA9</accession>
<dbReference type="InterPro" id="IPR005828">
    <property type="entry name" value="MFS_sugar_transport-like"/>
</dbReference>
<dbReference type="GO" id="GO:0016020">
    <property type="term" value="C:membrane"/>
    <property type="evidence" value="ECO:0007669"/>
    <property type="project" value="UniProtKB-SubCell"/>
</dbReference>
<keyword evidence="8" id="KW-1185">Reference proteome</keyword>
<keyword evidence="3 5" id="KW-1133">Transmembrane helix</keyword>
<evidence type="ECO:0000256" key="3">
    <source>
        <dbReference type="ARBA" id="ARBA00022989"/>
    </source>
</evidence>
<dbReference type="InterPro" id="IPR020846">
    <property type="entry name" value="MFS_dom"/>
</dbReference>
<evidence type="ECO:0000259" key="6">
    <source>
        <dbReference type="PROSITE" id="PS50850"/>
    </source>
</evidence>
<feature type="transmembrane region" description="Helical" evidence="5">
    <location>
        <begin position="122"/>
        <end position="141"/>
    </location>
</feature>
<organism evidence="7 8">
    <name type="scientific">Elysia crispata</name>
    <name type="common">lettuce slug</name>
    <dbReference type="NCBI Taxonomy" id="231223"/>
    <lineage>
        <taxon>Eukaryota</taxon>
        <taxon>Metazoa</taxon>
        <taxon>Spiralia</taxon>
        <taxon>Lophotrochozoa</taxon>
        <taxon>Mollusca</taxon>
        <taxon>Gastropoda</taxon>
        <taxon>Heterobranchia</taxon>
        <taxon>Euthyneura</taxon>
        <taxon>Panpulmonata</taxon>
        <taxon>Sacoglossa</taxon>
        <taxon>Placobranchoidea</taxon>
        <taxon>Plakobranchidae</taxon>
        <taxon>Elysia</taxon>
    </lineage>
</organism>
<keyword evidence="2 5" id="KW-0812">Transmembrane</keyword>
<feature type="transmembrane region" description="Helical" evidence="5">
    <location>
        <begin position="147"/>
        <end position="167"/>
    </location>
</feature>
<dbReference type="PANTHER" id="PTHR24064">
    <property type="entry name" value="SOLUTE CARRIER FAMILY 22 MEMBER"/>
    <property type="match status" value="1"/>
</dbReference>
<name>A0AAE1CVA9_9GAST</name>
<dbReference type="EMBL" id="JAWDGP010006658">
    <property type="protein sequence ID" value="KAK3737335.1"/>
    <property type="molecule type" value="Genomic_DNA"/>
</dbReference>
<proteinExistence type="predicted"/>
<evidence type="ECO:0000313" key="7">
    <source>
        <dbReference type="EMBL" id="KAK3737335.1"/>
    </source>
</evidence>
<evidence type="ECO:0000313" key="8">
    <source>
        <dbReference type="Proteomes" id="UP001283361"/>
    </source>
</evidence>
<evidence type="ECO:0000256" key="2">
    <source>
        <dbReference type="ARBA" id="ARBA00022692"/>
    </source>
</evidence>
<keyword evidence="4 5" id="KW-0472">Membrane</keyword>
<evidence type="ECO:0000256" key="1">
    <source>
        <dbReference type="ARBA" id="ARBA00004141"/>
    </source>
</evidence>
<protein>
    <recommendedName>
        <fullName evidence="6">Major facilitator superfamily (MFS) profile domain-containing protein</fullName>
    </recommendedName>
</protein>
<dbReference type="InterPro" id="IPR036259">
    <property type="entry name" value="MFS_trans_sf"/>
</dbReference>
<dbReference type="Proteomes" id="UP001283361">
    <property type="component" value="Unassembled WGS sequence"/>
</dbReference>
<evidence type="ECO:0000256" key="5">
    <source>
        <dbReference type="SAM" id="Phobius"/>
    </source>
</evidence>
<comment type="subcellular location">
    <subcellularLocation>
        <location evidence="1">Membrane</location>
        <topology evidence="1">Multi-pass membrane protein</topology>
    </subcellularLocation>
</comment>
<feature type="domain" description="Major facilitator superfamily (MFS) profile" evidence="6">
    <location>
        <begin position="38"/>
        <end position="169"/>
    </location>
</feature>
<dbReference type="Pfam" id="PF00083">
    <property type="entry name" value="Sugar_tr"/>
    <property type="match status" value="1"/>
</dbReference>
<comment type="caution">
    <text evidence="7">The sequence shown here is derived from an EMBL/GenBank/DDBJ whole genome shotgun (WGS) entry which is preliminary data.</text>
</comment>
<dbReference type="SUPFAM" id="SSF103473">
    <property type="entry name" value="MFS general substrate transporter"/>
    <property type="match status" value="1"/>
</dbReference>
<dbReference type="GO" id="GO:0022857">
    <property type="term" value="F:transmembrane transporter activity"/>
    <property type="evidence" value="ECO:0007669"/>
    <property type="project" value="InterPro"/>
</dbReference>
<gene>
    <name evidence="7" type="ORF">RRG08_067400</name>
</gene>
<evidence type="ECO:0000256" key="4">
    <source>
        <dbReference type="ARBA" id="ARBA00023136"/>
    </source>
</evidence>
<dbReference type="PROSITE" id="PS50850">
    <property type="entry name" value="MFS"/>
    <property type="match status" value="1"/>
</dbReference>
<sequence>MSFAGLVPDYGCLTRPAQSDGDDTTSGADAMNYSTVASYPNMAAGHVIWANNSFNVCEFNSTVCPEYTFDGSANSVVTEWKLVCDRKWIKPTTTSVQMAGVLVGAILAGHLGDMYGRKNTNFSFFLIHMVLNIIAGFSSSWQMFLVLRFFIGFCIDVPGAPLLYRLLYW</sequence>
<dbReference type="Gene3D" id="1.20.1250.20">
    <property type="entry name" value="MFS general substrate transporter like domains"/>
    <property type="match status" value="1"/>
</dbReference>